<dbReference type="PANTHER" id="PTHR34139:SF1">
    <property type="entry name" value="RNASE MJ1380-RELATED"/>
    <property type="match status" value="1"/>
</dbReference>
<dbReference type="Pfam" id="PF01934">
    <property type="entry name" value="HepT-like"/>
    <property type="match status" value="1"/>
</dbReference>
<organism evidence="7 8">
    <name type="scientific">Thermus tengchongensis</name>
    <dbReference type="NCBI Taxonomy" id="1214928"/>
    <lineage>
        <taxon>Bacteria</taxon>
        <taxon>Thermotogati</taxon>
        <taxon>Deinococcota</taxon>
        <taxon>Deinococci</taxon>
        <taxon>Thermales</taxon>
        <taxon>Thermaceae</taxon>
        <taxon>Thermus</taxon>
    </lineage>
</organism>
<dbReference type="GO" id="GO:0016787">
    <property type="term" value="F:hydrolase activity"/>
    <property type="evidence" value="ECO:0007669"/>
    <property type="project" value="UniProtKB-KW"/>
</dbReference>
<evidence type="ECO:0000256" key="2">
    <source>
        <dbReference type="ARBA" id="ARBA00022649"/>
    </source>
</evidence>
<dbReference type="AlphaFoldDB" id="A0A4Y9FC36"/>
<keyword evidence="4" id="KW-0547">Nucleotide-binding</keyword>
<reference evidence="7 8" key="1">
    <citation type="submission" date="2019-03" db="EMBL/GenBank/DDBJ databases">
        <title>Thermus tengchongensis species for the arsenic transformation mechanism.</title>
        <authorList>
            <person name="Yuan G.C."/>
        </authorList>
    </citation>
    <scope>NUCLEOTIDE SEQUENCE [LARGE SCALE GENOMIC DNA]</scope>
    <source>
        <strain evidence="7 8">15W</strain>
    </source>
</reference>
<keyword evidence="3" id="KW-0540">Nuclease</keyword>
<dbReference type="GO" id="GO:0110001">
    <property type="term" value="C:toxin-antitoxin complex"/>
    <property type="evidence" value="ECO:0007669"/>
    <property type="project" value="InterPro"/>
</dbReference>
<proteinExistence type="inferred from homology"/>
<dbReference type="InterPro" id="IPR037038">
    <property type="entry name" value="HepT-like_sf"/>
</dbReference>
<evidence type="ECO:0000256" key="5">
    <source>
        <dbReference type="ARBA" id="ARBA00022801"/>
    </source>
</evidence>
<comment type="similarity">
    <text evidence="6">Belongs to the HepT RNase toxin family.</text>
</comment>
<dbReference type="InterPro" id="IPR008201">
    <property type="entry name" value="HepT-like"/>
</dbReference>
<dbReference type="Gene3D" id="1.20.120.580">
    <property type="entry name" value="bsu32300-like"/>
    <property type="match status" value="1"/>
</dbReference>
<gene>
    <name evidence="7" type="ORF">E0687_05500</name>
</gene>
<dbReference type="InterPro" id="IPR051813">
    <property type="entry name" value="HepT_RNase_toxin"/>
</dbReference>
<comment type="caution">
    <text evidence="7">The sequence shown here is derived from an EMBL/GenBank/DDBJ whole genome shotgun (WGS) entry which is preliminary data.</text>
</comment>
<evidence type="ECO:0000256" key="1">
    <source>
        <dbReference type="ARBA" id="ARBA00022553"/>
    </source>
</evidence>
<dbReference type="PANTHER" id="PTHR34139">
    <property type="entry name" value="UPF0331 PROTEIN MJ0127"/>
    <property type="match status" value="1"/>
</dbReference>
<dbReference type="EMBL" id="SJZF01000007">
    <property type="protein sequence ID" value="TFU26671.1"/>
    <property type="molecule type" value="Genomic_DNA"/>
</dbReference>
<dbReference type="Proteomes" id="UP000297668">
    <property type="component" value="Unassembled WGS sequence"/>
</dbReference>
<sequence length="113" mass="13135">MRDWRLYLRDMRGFCARVLAYRGGLDRQAVFADSMRLDAILRNLELLGEAAKKVPAEVREAYPQVPWREVAGLRDVLAHDYFGLDEEILWEVIEVHVPELLVFLDHILAEQGE</sequence>
<evidence type="ECO:0000256" key="3">
    <source>
        <dbReference type="ARBA" id="ARBA00022722"/>
    </source>
</evidence>
<evidence type="ECO:0000313" key="7">
    <source>
        <dbReference type="EMBL" id="TFU26671.1"/>
    </source>
</evidence>
<name>A0A4Y9FC36_9DEIN</name>
<evidence type="ECO:0000256" key="4">
    <source>
        <dbReference type="ARBA" id="ARBA00022741"/>
    </source>
</evidence>
<keyword evidence="2" id="KW-1277">Toxin-antitoxin system</keyword>
<evidence type="ECO:0000313" key="8">
    <source>
        <dbReference type="Proteomes" id="UP000297668"/>
    </source>
</evidence>
<keyword evidence="5" id="KW-0378">Hydrolase</keyword>
<keyword evidence="1" id="KW-0597">Phosphoprotein</keyword>
<protein>
    <submittedName>
        <fullName evidence="7">DUF86 domain-containing protein</fullName>
    </submittedName>
</protein>
<accession>A0A4Y9FC36</accession>
<dbReference type="GO" id="GO:0000166">
    <property type="term" value="F:nucleotide binding"/>
    <property type="evidence" value="ECO:0007669"/>
    <property type="project" value="UniProtKB-KW"/>
</dbReference>
<evidence type="ECO:0000256" key="6">
    <source>
        <dbReference type="ARBA" id="ARBA00024207"/>
    </source>
</evidence>
<dbReference type="GO" id="GO:0004540">
    <property type="term" value="F:RNA nuclease activity"/>
    <property type="evidence" value="ECO:0007669"/>
    <property type="project" value="InterPro"/>
</dbReference>